<dbReference type="OrthoDB" id="10249338at2759"/>
<dbReference type="STRING" id="50429.A0A2B4SCQ1"/>
<dbReference type="InterPro" id="IPR059162">
    <property type="entry name" value="RIIAD1"/>
</dbReference>
<dbReference type="EMBL" id="LSMT01000122">
    <property type="protein sequence ID" value="PFX26600.1"/>
    <property type="molecule type" value="Genomic_DNA"/>
</dbReference>
<organism evidence="2 3">
    <name type="scientific">Stylophora pistillata</name>
    <name type="common">Smooth cauliflower coral</name>
    <dbReference type="NCBI Taxonomy" id="50429"/>
    <lineage>
        <taxon>Eukaryota</taxon>
        <taxon>Metazoa</taxon>
        <taxon>Cnidaria</taxon>
        <taxon>Anthozoa</taxon>
        <taxon>Hexacorallia</taxon>
        <taxon>Scleractinia</taxon>
        <taxon>Astrocoeniina</taxon>
        <taxon>Pocilloporidae</taxon>
        <taxon>Stylophora</taxon>
    </lineage>
</organism>
<proteinExistence type="predicted"/>
<sequence length="102" mass="11722">MEEKKMFGINGMEQNDSGALTPEQQQKLNEFKIKTRIGNERYLREHPEVSCLLTGFLGSILQKRPENVREFASKYFSDPALPNRVEAQVAELNSKLKRAKPQ</sequence>
<accession>A0A2B4SCQ1</accession>
<reference evidence="3" key="1">
    <citation type="journal article" date="2017" name="bioRxiv">
        <title>Comparative analysis of the genomes of Stylophora pistillata and Acropora digitifera provides evidence for extensive differences between species of corals.</title>
        <authorList>
            <person name="Voolstra C.R."/>
            <person name="Li Y."/>
            <person name="Liew Y.J."/>
            <person name="Baumgarten S."/>
            <person name="Zoccola D."/>
            <person name="Flot J.-F."/>
            <person name="Tambutte S."/>
            <person name="Allemand D."/>
            <person name="Aranda M."/>
        </authorList>
    </citation>
    <scope>NUCLEOTIDE SEQUENCE [LARGE SCALE GENOMIC DNA]</scope>
</reference>
<dbReference type="SUPFAM" id="SSF47391">
    <property type="entry name" value="Dimerization-anchoring domain of cAMP-dependent PK regulatory subunit"/>
    <property type="match status" value="1"/>
</dbReference>
<feature type="region of interest" description="Disordered" evidence="1">
    <location>
        <begin position="1"/>
        <end position="23"/>
    </location>
</feature>
<keyword evidence="3" id="KW-1185">Reference proteome</keyword>
<protein>
    <submittedName>
        <fullName evidence="2">RIIa domain-containing protein 1</fullName>
    </submittedName>
</protein>
<feature type="compositionally biased region" description="Polar residues" evidence="1">
    <location>
        <begin position="12"/>
        <end position="23"/>
    </location>
</feature>
<comment type="caution">
    <text evidence="2">The sequence shown here is derived from an EMBL/GenBank/DDBJ whole genome shotgun (WGS) entry which is preliminary data.</text>
</comment>
<dbReference type="Proteomes" id="UP000225706">
    <property type="component" value="Unassembled WGS sequence"/>
</dbReference>
<evidence type="ECO:0000313" key="2">
    <source>
        <dbReference type="EMBL" id="PFX26600.1"/>
    </source>
</evidence>
<dbReference type="AlphaFoldDB" id="A0A2B4SCQ1"/>
<gene>
    <name evidence="2" type="primary">Riiad1</name>
    <name evidence="2" type="ORF">AWC38_SpisGene8716</name>
</gene>
<evidence type="ECO:0000256" key="1">
    <source>
        <dbReference type="SAM" id="MobiDB-lite"/>
    </source>
</evidence>
<dbReference type="PANTHER" id="PTHR15505:SF4">
    <property type="entry name" value="RIIA DOMAIN-CONTAINING PROTEIN 1"/>
    <property type="match status" value="1"/>
</dbReference>
<evidence type="ECO:0000313" key="3">
    <source>
        <dbReference type="Proteomes" id="UP000225706"/>
    </source>
</evidence>
<name>A0A2B4SCQ1_STYPI</name>
<dbReference type="CDD" id="cd22971">
    <property type="entry name" value="DD_RIIAD1"/>
    <property type="match status" value="1"/>
</dbReference>
<dbReference type="PANTHER" id="PTHR15505">
    <property type="entry name" value="RIIA DOMAIN-CONTAINING PROTEIN 1"/>
    <property type="match status" value="1"/>
</dbReference>